<reference evidence="1 2" key="1">
    <citation type="journal article" date="2010" name="Nature">
        <title>Genome sequence of the palaeopolyploid soybean.</title>
        <authorList>
            <person name="Schmutz J."/>
            <person name="Cannon S.B."/>
            <person name="Schlueter J."/>
            <person name="Ma J."/>
            <person name="Mitros T."/>
            <person name="Nelson W."/>
            <person name="Hyten D.L."/>
            <person name="Song Q."/>
            <person name="Thelen J.J."/>
            <person name="Cheng J."/>
            <person name="Xu D."/>
            <person name="Hellsten U."/>
            <person name="May G.D."/>
            <person name="Yu Y."/>
            <person name="Sakurai T."/>
            <person name="Umezawa T."/>
            <person name="Bhattacharyya M.K."/>
            <person name="Sandhu D."/>
            <person name="Valliyodan B."/>
            <person name="Lindquist E."/>
            <person name="Peto M."/>
            <person name="Grant D."/>
            <person name="Shu S."/>
            <person name="Goodstein D."/>
            <person name="Barry K."/>
            <person name="Futrell-Griggs M."/>
            <person name="Abernathy B."/>
            <person name="Du J."/>
            <person name="Tian Z."/>
            <person name="Zhu L."/>
            <person name="Gill N."/>
            <person name="Joshi T."/>
            <person name="Libault M."/>
            <person name="Sethuraman A."/>
            <person name="Zhang X.-C."/>
            <person name="Shinozaki K."/>
            <person name="Nguyen H.T."/>
            <person name="Wing R.A."/>
            <person name="Cregan P."/>
            <person name="Specht J."/>
            <person name="Grimwood J."/>
            <person name="Rokhsar D."/>
            <person name="Stacey G."/>
            <person name="Shoemaker R.C."/>
            <person name="Jackson S.A."/>
        </authorList>
    </citation>
    <scope>NUCLEOTIDE SEQUENCE</scope>
    <source>
        <strain evidence="2">cv. Williams 82</strain>
        <tissue evidence="1">Callus</tissue>
    </source>
</reference>
<evidence type="ECO:0000313" key="2">
    <source>
        <dbReference type="EnsemblPlants" id="KRH16009"/>
    </source>
</evidence>
<evidence type="ECO:0000313" key="1">
    <source>
        <dbReference type="EMBL" id="KRH16009.1"/>
    </source>
</evidence>
<reference evidence="2" key="2">
    <citation type="submission" date="2018-02" db="UniProtKB">
        <authorList>
            <consortium name="EnsemblPlants"/>
        </authorList>
    </citation>
    <scope>IDENTIFICATION</scope>
    <source>
        <strain evidence="2">Williams 82</strain>
    </source>
</reference>
<dbReference type="PANTHER" id="PTHR31903:SF6">
    <property type="entry name" value="F12F1.11-RELATED"/>
    <property type="match status" value="1"/>
</dbReference>
<dbReference type="OMA" id="GYWIRGM"/>
<dbReference type="InParanoid" id="A0A0R0GLQ0"/>
<reference evidence="1" key="3">
    <citation type="submission" date="2018-07" db="EMBL/GenBank/DDBJ databases">
        <title>WGS assembly of Glycine max.</title>
        <authorList>
            <person name="Schmutz J."/>
            <person name="Cannon S."/>
            <person name="Schlueter J."/>
            <person name="Ma J."/>
            <person name="Mitros T."/>
            <person name="Nelson W."/>
            <person name="Hyten D."/>
            <person name="Song Q."/>
            <person name="Thelen J."/>
            <person name="Cheng J."/>
            <person name="Xu D."/>
            <person name="Hellsten U."/>
            <person name="May G."/>
            <person name="Yu Y."/>
            <person name="Sakurai T."/>
            <person name="Umezawa T."/>
            <person name="Bhattacharyya M."/>
            <person name="Sandhu D."/>
            <person name="Valliyodan B."/>
            <person name="Lindquist E."/>
            <person name="Peto M."/>
            <person name="Grant D."/>
            <person name="Shu S."/>
            <person name="Goodstein D."/>
            <person name="Barry K."/>
            <person name="Futrell-Griggs M."/>
            <person name="Abernathy B."/>
            <person name="Du J."/>
            <person name="Tian Z."/>
            <person name="Zhu L."/>
            <person name="Gill N."/>
            <person name="Joshi T."/>
            <person name="Libault M."/>
            <person name="Sethuraman A."/>
            <person name="Zhang X."/>
            <person name="Shinozaki K."/>
            <person name="Nguyen H."/>
            <person name="Wing R."/>
            <person name="Cregan P."/>
            <person name="Specht J."/>
            <person name="Grimwood J."/>
            <person name="Rokhsar D."/>
            <person name="Stacey G."/>
            <person name="Shoemaker R."/>
            <person name="Jackson S."/>
        </authorList>
    </citation>
    <scope>NUCLEOTIDE SEQUENCE</scope>
    <source>
        <tissue evidence="1">Callus</tissue>
    </source>
</reference>
<organism evidence="1">
    <name type="scientific">Glycine max</name>
    <name type="common">Soybean</name>
    <name type="synonym">Glycine hispida</name>
    <dbReference type="NCBI Taxonomy" id="3847"/>
    <lineage>
        <taxon>Eukaryota</taxon>
        <taxon>Viridiplantae</taxon>
        <taxon>Streptophyta</taxon>
        <taxon>Embryophyta</taxon>
        <taxon>Tracheophyta</taxon>
        <taxon>Spermatophyta</taxon>
        <taxon>Magnoliopsida</taxon>
        <taxon>eudicotyledons</taxon>
        <taxon>Gunneridae</taxon>
        <taxon>Pentapetalae</taxon>
        <taxon>rosids</taxon>
        <taxon>fabids</taxon>
        <taxon>Fabales</taxon>
        <taxon>Fabaceae</taxon>
        <taxon>Papilionoideae</taxon>
        <taxon>50 kb inversion clade</taxon>
        <taxon>NPAAA clade</taxon>
        <taxon>indigoferoid/millettioid clade</taxon>
        <taxon>Phaseoleae</taxon>
        <taxon>Glycine</taxon>
        <taxon>Glycine subgen. Soja</taxon>
    </lineage>
</organism>
<evidence type="ECO:0000313" key="3">
    <source>
        <dbReference type="Proteomes" id="UP000008827"/>
    </source>
</evidence>
<sequence>MKKLYHKGTVHSLPPLISDELSFLPTTIFTLAATLSLEDREVLSYLISCSFSTFSNNAQRKNATKTDHSSSFRCSCFCCYTGYWIRGMNLYCVLVYIAFGT</sequence>
<dbReference type="PANTHER" id="PTHR31903">
    <property type="entry name" value="F12F1.11-RELATED"/>
    <property type="match status" value="1"/>
</dbReference>
<dbReference type="Proteomes" id="UP000008827">
    <property type="component" value="Chromosome 14"/>
</dbReference>
<protein>
    <submittedName>
        <fullName evidence="1 2">Uncharacterized protein</fullName>
    </submittedName>
</protein>
<name>A0A0R0GLQ0_SOYBN</name>
<proteinExistence type="predicted"/>
<dbReference type="EMBL" id="CM000847">
    <property type="protein sequence ID" value="KRH16009.1"/>
    <property type="molecule type" value="Genomic_DNA"/>
</dbReference>
<gene>
    <name evidence="1" type="ORF">GLYMA_14G126100</name>
</gene>
<dbReference type="AlphaFoldDB" id="A0A0R0GLQ0"/>
<accession>A0A0R0GLQ0</accession>
<dbReference type="EnsemblPlants" id="KRH16009">
    <property type="protein sequence ID" value="KRH16009"/>
    <property type="gene ID" value="GLYMA_14G126100"/>
</dbReference>
<keyword evidence="3" id="KW-1185">Reference proteome</keyword>
<dbReference type="Gramene" id="KRH16009">
    <property type="protein sequence ID" value="KRH16009"/>
    <property type="gene ID" value="GLYMA_14G126100"/>
</dbReference>